<evidence type="ECO:0000259" key="1">
    <source>
        <dbReference type="Pfam" id="PF18029"/>
    </source>
</evidence>
<dbReference type="PANTHER" id="PTHR35908">
    <property type="entry name" value="HYPOTHETICAL FUSION PROTEIN"/>
    <property type="match status" value="1"/>
</dbReference>
<proteinExistence type="predicted"/>
<dbReference type="Gene3D" id="3.10.180.10">
    <property type="entry name" value="2,3-Dihydroxybiphenyl 1,2-Dioxygenase, domain 1"/>
    <property type="match status" value="1"/>
</dbReference>
<dbReference type="PANTHER" id="PTHR35908:SF1">
    <property type="entry name" value="CONSERVED PROTEIN"/>
    <property type="match status" value="1"/>
</dbReference>
<gene>
    <name evidence="2" type="ORF">AVDCRST_MAG54-1782</name>
</gene>
<dbReference type="InterPro" id="IPR041581">
    <property type="entry name" value="Glyoxalase_6"/>
</dbReference>
<accession>A0A6J4I9S2</accession>
<sequence>MSGIARLQLTVLDSPEPLALARFYAALVGLPINESGTDHDWVELDGGGGPALAFQLAPARTPPAWPEDCALQSHLDLEVDDLDAGEAAVLDAGATKTAHQPGETFRVFLDPDGNPFCLVLTPSRAPGGA</sequence>
<dbReference type="EMBL" id="CADCTH010000239">
    <property type="protein sequence ID" value="CAA9246511.1"/>
    <property type="molecule type" value="Genomic_DNA"/>
</dbReference>
<name>A0A6J4I9S2_9PSEU</name>
<dbReference type="InterPro" id="IPR029068">
    <property type="entry name" value="Glyas_Bleomycin-R_OHBP_Dase"/>
</dbReference>
<dbReference type="Pfam" id="PF18029">
    <property type="entry name" value="Glyoxalase_6"/>
    <property type="match status" value="1"/>
</dbReference>
<dbReference type="AlphaFoldDB" id="A0A6J4I9S2"/>
<protein>
    <submittedName>
        <fullName evidence="2">Putative glyoxalase family protein</fullName>
    </submittedName>
</protein>
<reference evidence="2" key="1">
    <citation type="submission" date="2020-02" db="EMBL/GenBank/DDBJ databases">
        <authorList>
            <person name="Meier V. D."/>
        </authorList>
    </citation>
    <scope>NUCLEOTIDE SEQUENCE</scope>
    <source>
        <strain evidence="2">AVDCRST_MAG54</strain>
    </source>
</reference>
<evidence type="ECO:0000313" key="2">
    <source>
        <dbReference type="EMBL" id="CAA9246511.1"/>
    </source>
</evidence>
<organism evidence="2">
    <name type="scientific">uncultured Actinomycetospora sp</name>
    <dbReference type="NCBI Taxonomy" id="1135996"/>
    <lineage>
        <taxon>Bacteria</taxon>
        <taxon>Bacillati</taxon>
        <taxon>Actinomycetota</taxon>
        <taxon>Actinomycetes</taxon>
        <taxon>Pseudonocardiales</taxon>
        <taxon>Pseudonocardiaceae</taxon>
        <taxon>Actinomycetospora</taxon>
        <taxon>environmental samples</taxon>
    </lineage>
</organism>
<dbReference type="SUPFAM" id="SSF54593">
    <property type="entry name" value="Glyoxalase/Bleomycin resistance protein/Dihydroxybiphenyl dioxygenase"/>
    <property type="match status" value="1"/>
</dbReference>
<dbReference type="CDD" id="cd06587">
    <property type="entry name" value="VOC"/>
    <property type="match status" value="1"/>
</dbReference>
<feature type="domain" description="Glyoxalase-like" evidence="1">
    <location>
        <begin position="11"/>
        <end position="119"/>
    </location>
</feature>